<dbReference type="SUPFAM" id="SSF46946">
    <property type="entry name" value="S13-like H2TH domain"/>
    <property type="match status" value="1"/>
</dbReference>
<evidence type="ECO:0000256" key="2">
    <source>
        <dbReference type="ARBA" id="ARBA00001947"/>
    </source>
</evidence>
<dbReference type="CDD" id="cd08966">
    <property type="entry name" value="EcFpg-like_N"/>
    <property type="match status" value="1"/>
</dbReference>
<keyword evidence="11" id="KW-0378">Hydrolase</keyword>
<dbReference type="SUPFAM" id="SSF81624">
    <property type="entry name" value="N-terminal domain of MutM-like DNA repair proteins"/>
    <property type="match status" value="1"/>
</dbReference>
<gene>
    <name evidence="23" type="ORF">B5E75_02450</name>
</gene>
<comment type="catalytic activity">
    <reaction evidence="19">
        <text>2'-deoxyribonucleotide-(2'-deoxyribose 5'-phosphate)-2'-deoxyribonucleotide-DNA = a 3'-end 2'-deoxyribonucleotide-(2,3-dehydro-2,3-deoxyribose 5'-phosphate)-DNA + a 5'-end 5'-phospho-2'-deoxyribonucleoside-DNA + H(+)</text>
        <dbReference type="Rhea" id="RHEA:66592"/>
        <dbReference type="Rhea" id="RHEA-COMP:13180"/>
        <dbReference type="Rhea" id="RHEA-COMP:16897"/>
        <dbReference type="Rhea" id="RHEA-COMP:17067"/>
        <dbReference type="ChEBI" id="CHEBI:15378"/>
        <dbReference type="ChEBI" id="CHEBI:136412"/>
        <dbReference type="ChEBI" id="CHEBI:157695"/>
        <dbReference type="ChEBI" id="CHEBI:167181"/>
        <dbReference type="EC" id="4.2.99.18"/>
    </reaction>
</comment>
<dbReference type="Gene3D" id="3.20.190.10">
    <property type="entry name" value="MutM-like, N-terminal"/>
    <property type="match status" value="1"/>
</dbReference>
<evidence type="ECO:0000256" key="13">
    <source>
        <dbReference type="ARBA" id="ARBA00023125"/>
    </source>
</evidence>
<dbReference type="PROSITE" id="PS01242">
    <property type="entry name" value="ZF_FPG_1"/>
    <property type="match status" value="1"/>
</dbReference>
<dbReference type="GO" id="GO:0034039">
    <property type="term" value="F:8-oxo-7,8-dihydroguanine DNA N-glycosylase activity"/>
    <property type="evidence" value="ECO:0007669"/>
    <property type="project" value="TreeGrafter"/>
</dbReference>
<dbReference type="GO" id="GO:0003684">
    <property type="term" value="F:damaged DNA binding"/>
    <property type="evidence" value="ECO:0007669"/>
    <property type="project" value="InterPro"/>
</dbReference>
<keyword evidence="24" id="KW-1185">Reference proteome</keyword>
<dbReference type="GO" id="GO:0003690">
    <property type="term" value="F:double-stranded DNA binding"/>
    <property type="evidence" value="ECO:0007669"/>
    <property type="project" value="UniProtKB-ARBA"/>
</dbReference>
<evidence type="ECO:0000259" key="21">
    <source>
        <dbReference type="PROSITE" id="PS51066"/>
    </source>
</evidence>
<keyword evidence="14" id="KW-0234">DNA repair</keyword>
<feature type="domain" description="FPG-type" evidence="21">
    <location>
        <begin position="235"/>
        <end position="267"/>
    </location>
</feature>
<dbReference type="InterPro" id="IPR010663">
    <property type="entry name" value="Znf_FPG/IleRS"/>
</dbReference>
<protein>
    <recommendedName>
        <fullName evidence="7">Formamidopyrimidine-DNA glycosylase</fullName>
        <ecNumber evidence="5">3.2.2.23</ecNumber>
        <ecNumber evidence="6">4.2.99.18</ecNumber>
    </recommendedName>
    <alternativeName>
        <fullName evidence="18">DNA-(apurinic or apyrimidinic site) lyase MutM</fullName>
    </alternativeName>
</protein>
<dbReference type="InterPro" id="IPR015887">
    <property type="entry name" value="DNA_glyclase_Znf_dom_DNA_BS"/>
</dbReference>
<keyword evidence="15" id="KW-0456">Lyase</keyword>
<evidence type="ECO:0000256" key="7">
    <source>
        <dbReference type="ARBA" id="ARBA00016240"/>
    </source>
</evidence>
<proteinExistence type="inferred from homology"/>
<evidence type="ECO:0000256" key="12">
    <source>
        <dbReference type="ARBA" id="ARBA00022833"/>
    </source>
</evidence>
<dbReference type="PANTHER" id="PTHR22993:SF9">
    <property type="entry name" value="FORMAMIDOPYRIMIDINE-DNA GLYCOSYLASE"/>
    <property type="match status" value="1"/>
</dbReference>
<sequence length="270" mass="31493">MPELPEVETVRRTLKNFIIGRPILGIDVYYSRIIVGDVKQFIEAFTGEVFCDIDRVGKYLIFQCQEHAFVSHLRMEGKFHIVDSDEPVNKHTHVVFHMDHHQDLRYIDTRKFGRMECVDLHHYREQMPLKKLGPEPFDITVEDLYQRLHHCSLPIKTALLDQSIMCGIGNIYANEICFYMHMDPRTRASRLSKKRVAELKEVAINVLNDAIRQGGTTIHSFDANGIHGLFQVQLKVHGQKECSVCHHPIKKVMVHQRGTYFCPHCQKKRY</sequence>
<dbReference type="EC" id="4.2.99.18" evidence="6"/>
<dbReference type="Pfam" id="PF06827">
    <property type="entry name" value="zf-FPG_IleRS"/>
    <property type="match status" value="1"/>
</dbReference>
<dbReference type="InterPro" id="IPR012319">
    <property type="entry name" value="FPG_cat"/>
</dbReference>
<evidence type="ECO:0000256" key="4">
    <source>
        <dbReference type="ARBA" id="ARBA00011245"/>
    </source>
</evidence>
<dbReference type="InterPro" id="IPR035937">
    <property type="entry name" value="FPG_N"/>
</dbReference>
<evidence type="ECO:0000313" key="24">
    <source>
        <dbReference type="Proteomes" id="UP000195305"/>
    </source>
</evidence>
<keyword evidence="8" id="KW-0479">Metal-binding</keyword>
<dbReference type="NCBIfam" id="TIGR00577">
    <property type="entry name" value="fpg"/>
    <property type="match status" value="1"/>
</dbReference>
<dbReference type="InterPro" id="IPR020629">
    <property type="entry name" value="FPG_Glyclase"/>
</dbReference>
<comment type="subunit">
    <text evidence="4">Monomer.</text>
</comment>
<dbReference type="Gene3D" id="1.10.8.50">
    <property type="match status" value="1"/>
</dbReference>
<evidence type="ECO:0000313" key="23">
    <source>
        <dbReference type="EMBL" id="OUQ35912.1"/>
    </source>
</evidence>
<dbReference type="PANTHER" id="PTHR22993">
    <property type="entry name" value="FORMAMIDOPYRIMIDINE-DNA GLYCOSYLASE"/>
    <property type="match status" value="1"/>
</dbReference>
<dbReference type="OrthoDB" id="9800855at2"/>
<comment type="cofactor">
    <cofactor evidence="2">
        <name>Zn(2+)</name>
        <dbReference type="ChEBI" id="CHEBI:29105"/>
    </cofactor>
</comment>
<dbReference type="EMBL" id="NFLJ01000005">
    <property type="protein sequence ID" value="OUQ35912.1"/>
    <property type="molecule type" value="Genomic_DNA"/>
</dbReference>
<reference evidence="23 24" key="1">
    <citation type="journal article" date="2018" name="BMC Genomics">
        <title>Whole genome sequencing and function prediction of 133 gut anaerobes isolated from chicken caecum in pure cultures.</title>
        <authorList>
            <person name="Medvecky M."/>
            <person name="Cejkova D."/>
            <person name="Polansky O."/>
            <person name="Karasova D."/>
            <person name="Kubasova T."/>
            <person name="Cizek A."/>
            <person name="Rychlik I."/>
        </authorList>
    </citation>
    <scope>NUCLEOTIDE SEQUENCE [LARGE SCALE GENOMIC DNA]</scope>
    <source>
        <strain evidence="23 24">An13</strain>
    </source>
</reference>
<dbReference type="AlphaFoldDB" id="A0A1Y4T3Z1"/>
<evidence type="ECO:0000256" key="5">
    <source>
        <dbReference type="ARBA" id="ARBA00012024"/>
    </source>
</evidence>
<dbReference type="SUPFAM" id="SSF57716">
    <property type="entry name" value="Glucocorticoid receptor-like (DNA-binding domain)"/>
    <property type="match status" value="1"/>
</dbReference>
<dbReference type="EC" id="3.2.2.23" evidence="5"/>
<evidence type="ECO:0000256" key="14">
    <source>
        <dbReference type="ARBA" id="ARBA00023204"/>
    </source>
</evidence>
<keyword evidence="13" id="KW-0238">DNA-binding</keyword>
<comment type="catalytic activity">
    <reaction evidence="1">
        <text>Hydrolysis of DNA containing ring-opened 7-methylguanine residues, releasing 2,6-diamino-4-hydroxy-5-(N-methyl)formamidopyrimidine.</text>
        <dbReference type="EC" id="3.2.2.23"/>
    </reaction>
</comment>
<evidence type="ECO:0000256" key="1">
    <source>
        <dbReference type="ARBA" id="ARBA00001668"/>
    </source>
</evidence>
<dbReference type="NCBIfam" id="NF002211">
    <property type="entry name" value="PRK01103.1"/>
    <property type="match status" value="1"/>
</dbReference>
<evidence type="ECO:0000256" key="10">
    <source>
        <dbReference type="ARBA" id="ARBA00022771"/>
    </source>
</evidence>
<keyword evidence="12" id="KW-0862">Zinc</keyword>
<dbReference type="Pfam" id="PF01149">
    <property type="entry name" value="Fapy_DNA_glyco"/>
    <property type="match status" value="1"/>
</dbReference>
<evidence type="ECO:0000256" key="20">
    <source>
        <dbReference type="PROSITE-ProRule" id="PRU00391"/>
    </source>
</evidence>
<evidence type="ECO:0000259" key="22">
    <source>
        <dbReference type="PROSITE" id="PS51068"/>
    </source>
</evidence>
<evidence type="ECO:0000256" key="6">
    <source>
        <dbReference type="ARBA" id="ARBA00012720"/>
    </source>
</evidence>
<dbReference type="GO" id="GO:0008270">
    <property type="term" value="F:zinc ion binding"/>
    <property type="evidence" value="ECO:0007669"/>
    <property type="project" value="UniProtKB-KW"/>
</dbReference>
<dbReference type="GO" id="GO:0140078">
    <property type="term" value="F:class I DNA-(apurinic or apyrimidinic site) endonuclease activity"/>
    <property type="evidence" value="ECO:0007669"/>
    <property type="project" value="UniProtKB-EC"/>
</dbReference>
<dbReference type="Pfam" id="PF06831">
    <property type="entry name" value="H2TH"/>
    <property type="match status" value="1"/>
</dbReference>
<keyword evidence="16" id="KW-0511">Multifunctional enzyme</keyword>
<dbReference type="PROSITE" id="PS51068">
    <property type="entry name" value="FPG_CAT"/>
    <property type="match status" value="1"/>
</dbReference>
<dbReference type="GO" id="GO:0006284">
    <property type="term" value="P:base-excision repair"/>
    <property type="evidence" value="ECO:0007669"/>
    <property type="project" value="InterPro"/>
</dbReference>
<dbReference type="InterPro" id="IPR000214">
    <property type="entry name" value="Znf_DNA_glyclase/AP_lyase"/>
</dbReference>
<dbReference type="InterPro" id="IPR015886">
    <property type="entry name" value="H2TH_FPG"/>
</dbReference>
<dbReference type="FunFam" id="1.10.8.50:FF:000003">
    <property type="entry name" value="Formamidopyrimidine-DNA glycosylase"/>
    <property type="match status" value="1"/>
</dbReference>
<comment type="caution">
    <text evidence="23">The sequence shown here is derived from an EMBL/GenBank/DDBJ whole genome shotgun (WGS) entry which is preliminary data.</text>
</comment>
<evidence type="ECO:0000256" key="19">
    <source>
        <dbReference type="ARBA" id="ARBA00044632"/>
    </source>
</evidence>
<evidence type="ECO:0000256" key="3">
    <source>
        <dbReference type="ARBA" id="ARBA00009409"/>
    </source>
</evidence>
<evidence type="ECO:0000256" key="17">
    <source>
        <dbReference type="ARBA" id="ARBA00023295"/>
    </source>
</evidence>
<comment type="similarity">
    <text evidence="3">Belongs to the FPG family.</text>
</comment>
<keyword evidence="9" id="KW-0227">DNA damage</keyword>
<accession>A0A1Y4T3Z1</accession>
<dbReference type="InterPro" id="IPR010979">
    <property type="entry name" value="Ribosomal_uS13-like_H2TH"/>
</dbReference>
<dbReference type="SMART" id="SM00898">
    <property type="entry name" value="Fapy_DNA_glyco"/>
    <property type="match status" value="1"/>
</dbReference>
<evidence type="ECO:0000256" key="18">
    <source>
        <dbReference type="ARBA" id="ARBA00030638"/>
    </source>
</evidence>
<keyword evidence="17" id="KW-0326">Glycosidase</keyword>
<evidence type="ECO:0000256" key="9">
    <source>
        <dbReference type="ARBA" id="ARBA00022763"/>
    </source>
</evidence>
<dbReference type="PROSITE" id="PS51066">
    <property type="entry name" value="ZF_FPG_2"/>
    <property type="match status" value="1"/>
</dbReference>
<feature type="domain" description="Formamidopyrimidine-DNA glycosylase catalytic" evidence="22">
    <location>
        <begin position="2"/>
        <end position="113"/>
    </location>
</feature>
<dbReference type="SMART" id="SM01232">
    <property type="entry name" value="H2TH"/>
    <property type="match status" value="1"/>
</dbReference>
<dbReference type="Proteomes" id="UP000195305">
    <property type="component" value="Unassembled WGS sequence"/>
</dbReference>
<name>A0A1Y4T3Z1_9FIRM</name>
<dbReference type="RefSeq" id="WP_087357211.1">
    <property type="nucleotide sequence ID" value="NZ_NFLJ01000005.1"/>
</dbReference>
<evidence type="ECO:0000256" key="16">
    <source>
        <dbReference type="ARBA" id="ARBA00023268"/>
    </source>
</evidence>
<keyword evidence="10 20" id="KW-0863">Zinc-finger</keyword>
<organism evidence="23 24">
    <name type="scientific">Massilimicrobiota timonensis</name>
    <dbReference type="NCBI Taxonomy" id="1776392"/>
    <lineage>
        <taxon>Bacteria</taxon>
        <taxon>Bacillati</taxon>
        <taxon>Bacillota</taxon>
        <taxon>Erysipelotrichia</taxon>
        <taxon>Erysipelotrichales</taxon>
        <taxon>Erysipelotrichaceae</taxon>
        <taxon>Massilimicrobiota</taxon>
    </lineage>
</organism>
<evidence type="ECO:0000256" key="11">
    <source>
        <dbReference type="ARBA" id="ARBA00022801"/>
    </source>
</evidence>
<evidence type="ECO:0000256" key="8">
    <source>
        <dbReference type="ARBA" id="ARBA00022723"/>
    </source>
</evidence>
<evidence type="ECO:0000256" key="15">
    <source>
        <dbReference type="ARBA" id="ARBA00023239"/>
    </source>
</evidence>